<name>A0A3P6FN92_BRAOL</name>
<sequence length="33" mass="3979">MMNSRIFITIVLSLYYRFDSCIRSRCSSRSLRC</sequence>
<dbReference type="EMBL" id="LR031879">
    <property type="protein sequence ID" value="VDD59623.1"/>
    <property type="molecule type" value="Genomic_DNA"/>
</dbReference>
<accession>A0A3P6FN92</accession>
<protein>
    <submittedName>
        <fullName evidence="1">Uncharacterized protein</fullName>
    </submittedName>
</protein>
<proteinExistence type="predicted"/>
<gene>
    <name evidence="1" type="ORF">BOLC8T52852H</name>
</gene>
<organism evidence="1">
    <name type="scientific">Brassica oleracea</name>
    <name type="common">Wild cabbage</name>
    <dbReference type="NCBI Taxonomy" id="3712"/>
    <lineage>
        <taxon>Eukaryota</taxon>
        <taxon>Viridiplantae</taxon>
        <taxon>Streptophyta</taxon>
        <taxon>Embryophyta</taxon>
        <taxon>Tracheophyta</taxon>
        <taxon>Spermatophyta</taxon>
        <taxon>Magnoliopsida</taxon>
        <taxon>eudicotyledons</taxon>
        <taxon>Gunneridae</taxon>
        <taxon>Pentapetalae</taxon>
        <taxon>rosids</taxon>
        <taxon>malvids</taxon>
        <taxon>Brassicales</taxon>
        <taxon>Brassicaceae</taxon>
        <taxon>Brassiceae</taxon>
        <taxon>Brassica</taxon>
    </lineage>
</organism>
<evidence type="ECO:0000313" key="1">
    <source>
        <dbReference type="EMBL" id="VDD59623.1"/>
    </source>
</evidence>
<reference evidence="1" key="1">
    <citation type="submission" date="2018-11" db="EMBL/GenBank/DDBJ databases">
        <authorList>
            <consortium name="Genoscope - CEA"/>
            <person name="William W."/>
        </authorList>
    </citation>
    <scope>NUCLEOTIDE SEQUENCE</scope>
</reference>
<dbReference type="AlphaFoldDB" id="A0A3P6FN92"/>